<dbReference type="Pfam" id="PF08220">
    <property type="entry name" value="HTH_DeoR"/>
    <property type="match status" value="1"/>
</dbReference>
<dbReference type="InterPro" id="IPR037171">
    <property type="entry name" value="NagB/RpiA_transferase-like"/>
</dbReference>
<dbReference type="Gene3D" id="1.10.10.10">
    <property type="entry name" value="Winged helix-like DNA-binding domain superfamily/Winged helix DNA-binding domain"/>
    <property type="match status" value="1"/>
</dbReference>
<dbReference type="PRINTS" id="PR00037">
    <property type="entry name" value="HTHLACR"/>
</dbReference>
<evidence type="ECO:0000313" key="7">
    <source>
        <dbReference type="EMBL" id="GAA4403348.1"/>
    </source>
</evidence>
<dbReference type="SMART" id="SM01134">
    <property type="entry name" value="DeoRC"/>
    <property type="match status" value="1"/>
</dbReference>
<name>A0ABP8KBD7_9MICO</name>
<dbReference type="SMART" id="SM00420">
    <property type="entry name" value="HTH_DEOR"/>
    <property type="match status" value="1"/>
</dbReference>
<keyword evidence="3" id="KW-0805">Transcription regulation</keyword>
<dbReference type="InterPro" id="IPR050313">
    <property type="entry name" value="Carb_Metab_HTH_regulators"/>
</dbReference>
<dbReference type="GO" id="GO:0003677">
    <property type="term" value="F:DNA binding"/>
    <property type="evidence" value="ECO:0007669"/>
    <property type="project" value="UniProtKB-KW"/>
</dbReference>
<evidence type="ECO:0000259" key="6">
    <source>
        <dbReference type="PROSITE" id="PS51000"/>
    </source>
</evidence>
<protein>
    <recommendedName>
        <fullName evidence="1">Lactose phosphotransferase system repressor</fullName>
    </recommendedName>
</protein>
<sequence>MDSSQVAPPSAPAVLPVHRYAAERQQLILQWARARGRVEVATLAEELAVTAETVRRDLTALERRGLVRRVHGGALPIERLEVEPTLASRRTQASTQKQRIAARAIQELPAEGTVLLDSGSTTLAIAEQFPTDRRLTVVTNSVAIAATLHPLDTIELYVLGGRVRERTGAAVGQWLESALADVCVDLAFLGTNGFSVARGMTTPDQSEAMAKRAMCQAARRTIIVTDSTKAGVDHFHRFARPEEVDLLVTDTQLDDETAEQLDAAGTDVVRT</sequence>
<dbReference type="InterPro" id="IPR036388">
    <property type="entry name" value="WH-like_DNA-bd_sf"/>
</dbReference>
<dbReference type="Proteomes" id="UP001500390">
    <property type="component" value="Unassembled WGS sequence"/>
</dbReference>
<dbReference type="PROSITE" id="PS51000">
    <property type="entry name" value="HTH_DEOR_2"/>
    <property type="match status" value="1"/>
</dbReference>
<reference evidence="8" key="1">
    <citation type="journal article" date="2019" name="Int. J. Syst. Evol. Microbiol.">
        <title>The Global Catalogue of Microorganisms (GCM) 10K type strain sequencing project: providing services to taxonomists for standard genome sequencing and annotation.</title>
        <authorList>
            <consortium name="The Broad Institute Genomics Platform"/>
            <consortium name="The Broad Institute Genome Sequencing Center for Infectious Disease"/>
            <person name="Wu L."/>
            <person name="Ma J."/>
        </authorList>
    </citation>
    <scope>NUCLEOTIDE SEQUENCE [LARGE SCALE GENOMIC DNA]</scope>
    <source>
        <strain evidence="8">JCM 17738</strain>
    </source>
</reference>
<evidence type="ECO:0000313" key="8">
    <source>
        <dbReference type="Proteomes" id="UP001500390"/>
    </source>
</evidence>
<comment type="caution">
    <text evidence="7">The sequence shown here is derived from an EMBL/GenBank/DDBJ whole genome shotgun (WGS) entry which is preliminary data.</text>
</comment>
<gene>
    <name evidence="7" type="ORF">GCM10023153_33290</name>
</gene>
<dbReference type="EMBL" id="BAABFX010000050">
    <property type="protein sequence ID" value="GAA4403348.1"/>
    <property type="molecule type" value="Genomic_DNA"/>
</dbReference>
<evidence type="ECO:0000256" key="1">
    <source>
        <dbReference type="ARBA" id="ARBA00021390"/>
    </source>
</evidence>
<evidence type="ECO:0000256" key="3">
    <source>
        <dbReference type="ARBA" id="ARBA00023015"/>
    </source>
</evidence>
<dbReference type="InterPro" id="IPR014036">
    <property type="entry name" value="DeoR-like_C"/>
</dbReference>
<dbReference type="PANTHER" id="PTHR30363">
    <property type="entry name" value="HTH-TYPE TRANSCRIPTIONAL REGULATOR SRLR-RELATED"/>
    <property type="match status" value="1"/>
</dbReference>
<dbReference type="RefSeq" id="WP_159898499.1">
    <property type="nucleotide sequence ID" value="NZ_BAABFX010000050.1"/>
</dbReference>
<keyword evidence="7" id="KW-0238">DNA-binding</keyword>
<comment type="function">
    <text evidence="5">Repressor of the lactose catabolism operon. Galactose-6-phosphate is the inducer.</text>
</comment>
<dbReference type="InterPro" id="IPR001034">
    <property type="entry name" value="DeoR_HTH"/>
</dbReference>
<proteinExistence type="predicted"/>
<keyword evidence="8" id="KW-1185">Reference proteome</keyword>
<dbReference type="InterPro" id="IPR036390">
    <property type="entry name" value="WH_DNA-bd_sf"/>
</dbReference>
<evidence type="ECO:0000256" key="5">
    <source>
        <dbReference type="ARBA" id="ARBA00024937"/>
    </source>
</evidence>
<keyword evidence="2" id="KW-0678">Repressor</keyword>
<dbReference type="SUPFAM" id="SSF100950">
    <property type="entry name" value="NagB/RpiA/CoA transferase-like"/>
    <property type="match status" value="1"/>
</dbReference>
<accession>A0ABP8KBD7</accession>
<feature type="domain" description="HTH deoR-type" evidence="6">
    <location>
        <begin position="21"/>
        <end position="76"/>
    </location>
</feature>
<dbReference type="Gene3D" id="3.40.50.1360">
    <property type="match status" value="1"/>
</dbReference>
<dbReference type="PANTHER" id="PTHR30363:SF4">
    <property type="entry name" value="GLYCEROL-3-PHOSPHATE REGULON REPRESSOR"/>
    <property type="match status" value="1"/>
</dbReference>
<dbReference type="Pfam" id="PF00455">
    <property type="entry name" value="DeoRC"/>
    <property type="match status" value="1"/>
</dbReference>
<evidence type="ECO:0000256" key="2">
    <source>
        <dbReference type="ARBA" id="ARBA00022491"/>
    </source>
</evidence>
<dbReference type="SUPFAM" id="SSF46785">
    <property type="entry name" value="Winged helix' DNA-binding domain"/>
    <property type="match status" value="1"/>
</dbReference>
<organism evidence="7 8">
    <name type="scientific">Ornithinibacter aureus</name>
    <dbReference type="NCBI Taxonomy" id="622664"/>
    <lineage>
        <taxon>Bacteria</taxon>
        <taxon>Bacillati</taxon>
        <taxon>Actinomycetota</taxon>
        <taxon>Actinomycetes</taxon>
        <taxon>Micrococcales</taxon>
        <taxon>Intrasporangiaceae</taxon>
        <taxon>Ornithinibacter</taxon>
    </lineage>
</organism>
<evidence type="ECO:0000256" key="4">
    <source>
        <dbReference type="ARBA" id="ARBA00023163"/>
    </source>
</evidence>
<keyword evidence="4" id="KW-0804">Transcription</keyword>